<organism evidence="3 4">
    <name type="scientific">Peredibacter starrii</name>
    <dbReference type="NCBI Taxonomy" id="28202"/>
    <lineage>
        <taxon>Bacteria</taxon>
        <taxon>Pseudomonadati</taxon>
        <taxon>Bdellovibrionota</taxon>
        <taxon>Bacteriovoracia</taxon>
        <taxon>Bacteriovoracales</taxon>
        <taxon>Bacteriovoracaceae</taxon>
        <taxon>Peredibacter</taxon>
    </lineage>
</organism>
<dbReference type="Proteomes" id="UP001324634">
    <property type="component" value="Chromosome"/>
</dbReference>
<reference evidence="3 4" key="1">
    <citation type="submission" date="2023-11" db="EMBL/GenBank/DDBJ databases">
        <title>Peredibacter starrii A3.12.</title>
        <authorList>
            <person name="Mitchell R.J."/>
        </authorList>
    </citation>
    <scope>NUCLEOTIDE SEQUENCE [LARGE SCALE GENOMIC DNA]</scope>
    <source>
        <strain evidence="3 4">A3.12</strain>
    </source>
</reference>
<keyword evidence="2" id="KW-0472">Membrane</keyword>
<feature type="compositionally biased region" description="Low complexity" evidence="1">
    <location>
        <begin position="125"/>
        <end position="141"/>
    </location>
</feature>
<evidence type="ECO:0000313" key="3">
    <source>
        <dbReference type="EMBL" id="WPU64406.1"/>
    </source>
</evidence>
<dbReference type="KEGG" id="psti:SOO65_17065"/>
<keyword evidence="2" id="KW-0812">Transmembrane</keyword>
<gene>
    <name evidence="3" type="ORF">SOO65_17065</name>
</gene>
<accession>A0AAX4HMH7</accession>
<evidence type="ECO:0000313" key="4">
    <source>
        <dbReference type="Proteomes" id="UP001324634"/>
    </source>
</evidence>
<dbReference type="RefSeq" id="WP_321393155.1">
    <property type="nucleotide sequence ID" value="NZ_CP139487.1"/>
</dbReference>
<protein>
    <submittedName>
        <fullName evidence="3">Uncharacterized protein</fullName>
    </submittedName>
</protein>
<dbReference type="EMBL" id="CP139487">
    <property type="protein sequence ID" value="WPU64406.1"/>
    <property type="molecule type" value="Genomic_DNA"/>
</dbReference>
<keyword evidence="2" id="KW-1133">Transmembrane helix</keyword>
<feature type="region of interest" description="Disordered" evidence="1">
    <location>
        <begin position="172"/>
        <end position="194"/>
    </location>
</feature>
<evidence type="ECO:0000256" key="2">
    <source>
        <dbReference type="SAM" id="Phobius"/>
    </source>
</evidence>
<dbReference type="AlphaFoldDB" id="A0AAX4HMH7"/>
<keyword evidence="4" id="KW-1185">Reference proteome</keyword>
<feature type="compositionally biased region" description="Low complexity" evidence="1">
    <location>
        <begin position="177"/>
        <end position="188"/>
    </location>
</feature>
<sequence length="327" mass="36713">MSANTITIKVRTDVTVIFFAVVIAHVLFLLFSYEAFPNLKDLITQHGQSEPIAPLRIQDMRRIRTVGARDSKIKNSSYLSKSLNPSKEISAVKSGNAKMTENHKAPLHKKALSFSDLSKAAPSMPQVAQQKPAAPAEQPQQRPGSRPGVMPQARQKAINAISLKGNQIQEFQRTQGASSYPASAAALSGDPRARSLSNSDILVNLEVPEGVNPDELNEYELMFYGFQRRTAIGYVNSFYKKLDKFQRENPHIQFPMTDTKQVMTGRLTYDEKGNIKQIKMIRWTNVDRLQGFFEEVLKDMDTLHNPPKPLWSKTGEFSIFFSLVING</sequence>
<proteinExistence type="predicted"/>
<name>A0AAX4HMH7_9BACT</name>
<evidence type="ECO:0000256" key="1">
    <source>
        <dbReference type="SAM" id="MobiDB-lite"/>
    </source>
</evidence>
<feature type="region of interest" description="Disordered" evidence="1">
    <location>
        <begin position="118"/>
        <end position="153"/>
    </location>
</feature>
<feature type="transmembrane region" description="Helical" evidence="2">
    <location>
        <begin position="12"/>
        <end position="33"/>
    </location>
</feature>